<dbReference type="PROSITE" id="PS51352">
    <property type="entry name" value="THIOREDOXIN_2"/>
    <property type="match status" value="1"/>
</dbReference>
<protein>
    <submittedName>
        <fullName evidence="3">Thiol-disulfide isomerase</fullName>
    </submittedName>
</protein>
<accession>A0A2J0Q711</accession>
<keyword evidence="1" id="KW-0812">Transmembrane</keyword>
<dbReference type="Pfam" id="PF17991">
    <property type="entry name" value="Thioredoxin_10"/>
    <property type="match status" value="1"/>
</dbReference>
<dbReference type="InterPro" id="IPR013766">
    <property type="entry name" value="Thioredoxin_domain"/>
</dbReference>
<keyword evidence="1" id="KW-1133">Transmembrane helix</keyword>
<dbReference type="Gene3D" id="2.60.120.260">
    <property type="entry name" value="Galactose-binding domain-like"/>
    <property type="match status" value="1"/>
</dbReference>
<dbReference type="InterPro" id="IPR050553">
    <property type="entry name" value="Thioredoxin_ResA/DsbE_sf"/>
</dbReference>
<dbReference type="EMBL" id="PCXQ01000005">
    <property type="protein sequence ID" value="PJE50743.1"/>
    <property type="molecule type" value="Genomic_DNA"/>
</dbReference>
<keyword evidence="1" id="KW-0472">Membrane</keyword>
<dbReference type="Gene3D" id="3.40.30.10">
    <property type="entry name" value="Glutaredoxin"/>
    <property type="match status" value="1"/>
</dbReference>
<evidence type="ECO:0000313" key="4">
    <source>
        <dbReference type="Proteomes" id="UP000228496"/>
    </source>
</evidence>
<dbReference type="PANTHER" id="PTHR42852">
    <property type="entry name" value="THIOL:DISULFIDE INTERCHANGE PROTEIN DSBE"/>
    <property type="match status" value="1"/>
</dbReference>
<organism evidence="3 4">
    <name type="scientific">Candidatus Yanofskybacteria bacterium CG10_big_fil_rev_8_21_14_0_10_36_16</name>
    <dbReference type="NCBI Taxonomy" id="1975096"/>
    <lineage>
        <taxon>Bacteria</taxon>
        <taxon>Candidatus Yanofskyibacteriota</taxon>
    </lineage>
</organism>
<dbReference type="PANTHER" id="PTHR42852:SF13">
    <property type="entry name" value="PROTEIN DIPZ"/>
    <property type="match status" value="1"/>
</dbReference>
<keyword evidence="3" id="KW-0413">Isomerase</keyword>
<feature type="domain" description="Thioredoxin" evidence="2">
    <location>
        <begin position="44"/>
        <end position="192"/>
    </location>
</feature>
<name>A0A2J0Q711_9BACT</name>
<dbReference type="AlphaFoldDB" id="A0A2J0Q711"/>
<reference evidence="3 4" key="1">
    <citation type="submission" date="2017-09" db="EMBL/GenBank/DDBJ databases">
        <title>Depth-based differentiation of microbial function through sediment-hosted aquifers and enrichment of novel symbionts in the deep terrestrial subsurface.</title>
        <authorList>
            <person name="Probst A.J."/>
            <person name="Ladd B."/>
            <person name="Jarett J.K."/>
            <person name="Geller-Mcgrath D.E."/>
            <person name="Sieber C.M."/>
            <person name="Emerson J.B."/>
            <person name="Anantharaman K."/>
            <person name="Thomas B.C."/>
            <person name="Malmstrom R."/>
            <person name="Stieglmeier M."/>
            <person name="Klingl A."/>
            <person name="Woyke T."/>
            <person name="Ryan C.M."/>
            <person name="Banfield J.F."/>
        </authorList>
    </citation>
    <scope>NUCLEOTIDE SEQUENCE [LARGE SCALE GENOMIC DNA]</scope>
    <source>
        <strain evidence="3">CG10_big_fil_rev_8_21_14_0_10_36_16</strain>
    </source>
</reference>
<gene>
    <name evidence="3" type="ORF">COV29_03350</name>
</gene>
<proteinExistence type="predicted"/>
<evidence type="ECO:0000256" key="1">
    <source>
        <dbReference type="SAM" id="Phobius"/>
    </source>
</evidence>
<comment type="caution">
    <text evidence="3">The sequence shown here is derived from an EMBL/GenBank/DDBJ whole genome shotgun (WGS) entry which is preliminary data.</text>
</comment>
<sequence>MKIKNIILILVVVGIVGTIFYFESQRPDQISIDDADIEIQSKEEKTEKYEPAKELVGTQGFINSEPFKIADYIGKKVILIDFWTYSCINCQRTTPYLNAWWDKYEDDGLLIVGVHTPEFEFEKKYENVLEATEKFGIEYPVVQDNNYSTWRAYSNRYWPRKYLIDIDGFIVYDHIGEGAYEETEQKIRELLMERKIVLGESGGIDKDTADPKGVEDVSVRPDSPEVYFGAFRNELLANGVQKQTGHQNLKGPTDPKLNNLYLDGSWYVQKEYAENQNAGAKVIFKFKARKVNLVAESDEPVNIKVFIDGKETKEVTVKSSQLYELVDLPEKGEHVLELIIEDPSARLYTFTFG</sequence>
<dbReference type="SUPFAM" id="SSF52833">
    <property type="entry name" value="Thioredoxin-like"/>
    <property type="match status" value="1"/>
</dbReference>
<dbReference type="InterPro" id="IPR041017">
    <property type="entry name" value="Thioredoxin_10"/>
</dbReference>
<evidence type="ECO:0000259" key="2">
    <source>
        <dbReference type="PROSITE" id="PS51352"/>
    </source>
</evidence>
<dbReference type="GO" id="GO:0016491">
    <property type="term" value="F:oxidoreductase activity"/>
    <property type="evidence" value="ECO:0007669"/>
    <property type="project" value="InterPro"/>
</dbReference>
<dbReference type="GO" id="GO:0016209">
    <property type="term" value="F:antioxidant activity"/>
    <property type="evidence" value="ECO:0007669"/>
    <property type="project" value="InterPro"/>
</dbReference>
<dbReference type="Pfam" id="PF00578">
    <property type="entry name" value="AhpC-TSA"/>
    <property type="match status" value="1"/>
</dbReference>
<dbReference type="Proteomes" id="UP000228496">
    <property type="component" value="Unassembled WGS sequence"/>
</dbReference>
<evidence type="ECO:0000313" key="3">
    <source>
        <dbReference type="EMBL" id="PJE50743.1"/>
    </source>
</evidence>
<dbReference type="GO" id="GO:0016853">
    <property type="term" value="F:isomerase activity"/>
    <property type="evidence" value="ECO:0007669"/>
    <property type="project" value="UniProtKB-KW"/>
</dbReference>
<dbReference type="InterPro" id="IPR000866">
    <property type="entry name" value="AhpC/TSA"/>
</dbReference>
<dbReference type="InterPro" id="IPR036249">
    <property type="entry name" value="Thioredoxin-like_sf"/>
</dbReference>
<feature type="transmembrane region" description="Helical" evidence="1">
    <location>
        <begin position="6"/>
        <end position="22"/>
    </location>
</feature>